<dbReference type="InterPro" id="IPR008978">
    <property type="entry name" value="HSP20-like_chaperone"/>
</dbReference>
<accession>D6Z1L4</accession>
<evidence type="ECO:0000259" key="3">
    <source>
        <dbReference type="PROSITE" id="PS01031"/>
    </source>
</evidence>
<dbReference type="Pfam" id="PF00011">
    <property type="entry name" value="HSP20"/>
    <property type="match status" value="1"/>
</dbReference>
<sequence>MDERSKRILLEKGMNRMARELGRRGINPMAGAWSVPTDIFETDQEFVVCLELAGVDPTAIQVIAEETRLTVSGERKYNFPAEVRRVHQLEIERGHFEKRISLPWPIDVAAAGTEFRQGFLVITMPKQRRRVTIPVSAG</sequence>
<protein>
    <submittedName>
        <fullName evidence="4">Heat shock protein Hsp20</fullName>
    </submittedName>
</protein>
<feature type="domain" description="SHSP" evidence="3">
    <location>
        <begin position="28"/>
        <end position="138"/>
    </location>
</feature>
<dbReference type="OrthoDB" id="9811615at2"/>
<dbReference type="KEGG" id="dak:DaAHT2_0735"/>
<dbReference type="Gene3D" id="2.60.40.790">
    <property type="match status" value="1"/>
</dbReference>
<dbReference type="InParanoid" id="D6Z1L4"/>
<dbReference type="HOGENOM" id="CLU_046737_12_3_7"/>
<evidence type="ECO:0000256" key="1">
    <source>
        <dbReference type="PROSITE-ProRule" id="PRU00285"/>
    </source>
</evidence>
<evidence type="ECO:0000256" key="2">
    <source>
        <dbReference type="RuleBase" id="RU003616"/>
    </source>
</evidence>
<dbReference type="CDD" id="cd06464">
    <property type="entry name" value="ACD_sHsps-like"/>
    <property type="match status" value="1"/>
</dbReference>
<dbReference type="STRING" id="589865.DaAHT2_0735"/>
<dbReference type="InterPro" id="IPR002068">
    <property type="entry name" value="A-crystallin/Hsp20_dom"/>
</dbReference>
<dbReference type="RefSeq" id="WP_013162969.1">
    <property type="nucleotide sequence ID" value="NC_014216.1"/>
</dbReference>
<evidence type="ECO:0000313" key="4">
    <source>
        <dbReference type="EMBL" id="ADH85439.1"/>
    </source>
</evidence>
<gene>
    <name evidence="4" type="ordered locus">DaAHT2_0735</name>
</gene>
<evidence type="ECO:0000313" key="5">
    <source>
        <dbReference type="Proteomes" id="UP000001508"/>
    </source>
</evidence>
<proteinExistence type="inferred from homology"/>
<dbReference type="eggNOG" id="COG0071">
    <property type="taxonomic scope" value="Bacteria"/>
</dbReference>
<organism evidence="4 5">
    <name type="scientific">Desulfurivibrio alkaliphilus (strain DSM 19089 / UNIQEM U267 / AHT2)</name>
    <dbReference type="NCBI Taxonomy" id="589865"/>
    <lineage>
        <taxon>Bacteria</taxon>
        <taxon>Pseudomonadati</taxon>
        <taxon>Thermodesulfobacteriota</taxon>
        <taxon>Desulfobulbia</taxon>
        <taxon>Desulfobulbales</taxon>
        <taxon>Desulfobulbaceae</taxon>
        <taxon>Desulfurivibrio</taxon>
    </lineage>
</organism>
<dbReference type="Proteomes" id="UP000001508">
    <property type="component" value="Chromosome"/>
</dbReference>
<dbReference type="SUPFAM" id="SSF49764">
    <property type="entry name" value="HSP20-like chaperones"/>
    <property type="match status" value="1"/>
</dbReference>
<comment type="similarity">
    <text evidence="1 2">Belongs to the small heat shock protein (HSP20) family.</text>
</comment>
<keyword evidence="4" id="KW-0346">Stress response</keyword>
<dbReference type="PROSITE" id="PS01031">
    <property type="entry name" value="SHSP"/>
    <property type="match status" value="1"/>
</dbReference>
<name>D6Z1L4_DESAT</name>
<dbReference type="PANTHER" id="PTHR11527">
    <property type="entry name" value="HEAT-SHOCK PROTEIN 20 FAMILY MEMBER"/>
    <property type="match status" value="1"/>
</dbReference>
<dbReference type="EMBL" id="CP001940">
    <property type="protein sequence ID" value="ADH85439.1"/>
    <property type="molecule type" value="Genomic_DNA"/>
</dbReference>
<reference evidence="5" key="1">
    <citation type="submission" date="2010-02" db="EMBL/GenBank/DDBJ databases">
        <title>Complete sequence of Desulfurivibrio alkaliphilus AHT2.</title>
        <authorList>
            <consortium name="US DOE Joint Genome Institute"/>
            <person name="Pitluck S."/>
            <person name="Chertkov O."/>
            <person name="Detter J.C."/>
            <person name="Han C."/>
            <person name="Tapia R."/>
            <person name="Larimer F."/>
            <person name="Land M."/>
            <person name="Hauser L."/>
            <person name="Kyrpides N."/>
            <person name="Mikhailova N."/>
            <person name="Sorokin D.Y."/>
            <person name="Muyzer G."/>
            <person name="Woyke T."/>
        </authorList>
    </citation>
    <scope>NUCLEOTIDE SEQUENCE [LARGE SCALE GENOMIC DNA]</scope>
    <source>
        <strain evidence="5">DSM 19089 / UNIQEM U267 / AHT2</strain>
    </source>
</reference>
<dbReference type="AlphaFoldDB" id="D6Z1L4"/>
<dbReference type="InterPro" id="IPR031107">
    <property type="entry name" value="Small_HSP"/>
</dbReference>
<keyword evidence="5" id="KW-1185">Reference proteome</keyword>